<protein>
    <submittedName>
        <fullName evidence="1">Uncharacterized protein</fullName>
    </submittedName>
</protein>
<accession>A0A0E9T6Q6</accession>
<proteinExistence type="predicted"/>
<organism evidence="1">
    <name type="scientific">Anguilla anguilla</name>
    <name type="common">European freshwater eel</name>
    <name type="synonym">Muraena anguilla</name>
    <dbReference type="NCBI Taxonomy" id="7936"/>
    <lineage>
        <taxon>Eukaryota</taxon>
        <taxon>Metazoa</taxon>
        <taxon>Chordata</taxon>
        <taxon>Craniata</taxon>
        <taxon>Vertebrata</taxon>
        <taxon>Euteleostomi</taxon>
        <taxon>Actinopterygii</taxon>
        <taxon>Neopterygii</taxon>
        <taxon>Teleostei</taxon>
        <taxon>Anguilliformes</taxon>
        <taxon>Anguillidae</taxon>
        <taxon>Anguilla</taxon>
    </lineage>
</organism>
<reference evidence="1" key="1">
    <citation type="submission" date="2014-11" db="EMBL/GenBank/DDBJ databases">
        <authorList>
            <person name="Amaro Gonzalez C."/>
        </authorList>
    </citation>
    <scope>NUCLEOTIDE SEQUENCE</scope>
</reference>
<reference evidence="1" key="2">
    <citation type="journal article" date="2015" name="Fish Shellfish Immunol.">
        <title>Early steps in the European eel (Anguilla anguilla)-Vibrio vulnificus interaction in the gills: Role of the RtxA13 toxin.</title>
        <authorList>
            <person name="Callol A."/>
            <person name="Pajuelo D."/>
            <person name="Ebbesson L."/>
            <person name="Teles M."/>
            <person name="MacKenzie S."/>
            <person name="Amaro C."/>
        </authorList>
    </citation>
    <scope>NUCLEOTIDE SEQUENCE</scope>
</reference>
<sequence length="31" mass="3570">MSGMRELRGLVIPSFFSPMERISVVPSYVRK</sequence>
<name>A0A0E9T6Q6_ANGAN</name>
<dbReference type="EMBL" id="GBXM01059460">
    <property type="protein sequence ID" value="JAH49117.1"/>
    <property type="molecule type" value="Transcribed_RNA"/>
</dbReference>
<dbReference type="AlphaFoldDB" id="A0A0E9T6Q6"/>
<evidence type="ECO:0000313" key="1">
    <source>
        <dbReference type="EMBL" id="JAH49117.1"/>
    </source>
</evidence>